<dbReference type="Gene3D" id="2.10.109.10">
    <property type="entry name" value="Umud Fragment, subunit A"/>
    <property type="match status" value="1"/>
</dbReference>
<feature type="domain" description="HTH cro/C1-type" evidence="1">
    <location>
        <begin position="8"/>
        <end position="62"/>
    </location>
</feature>
<dbReference type="SUPFAM" id="SSF51306">
    <property type="entry name" value="LexA/Signal peptidase"/>
    <property type="match status" value="1"/>
</dbReference>
<evidence type="ECO:0000313" key="2">
    <source>
        <dbReference type="EMBL" id="RUT68982.1"/>
    </source>
</evidence>
<dbReference type="OrthoDB" id="3831186at2"/>
<dbReference type="SUPFAM" id="SSF47413">
    <property type="entry name" value="lambda repressor-like DNA-binding domains"/>
    <property type="match status" value="1"/>
</dbReference>
<dbReference type="Pfam" id="PF00717">
    <property type="entry name" value="Peptidase_S24"/>
    <property type="match status" value="1"/>
</dbReference>
<dbReference type="Proteomes" id="UP000288102">
    <property type="component" value="Unassembled WGS sequence"/>
</dbReference>
<dbReference type="InterPro" id="IPR010982">
    <property type="entry name" value="Lambda_DNA-bd_dom_sf"/>
</dbReference>
<evidence type="ECO:0000259" key="1">
    <source>
        <dbReference type="PROSITE" id="PS50943"/>
    </source>
</evidence>
<proteinExistence type="predicted"/>
<gene>
    <name evidence="2" type="ORF">D0817_18995</name>
</gene>
<dbReference type="Pfam" id="PF12844">
    <property type="entry name" value="HTH_19"/>
    <property type="match status" value="1"/>
</dbReference>
<protein>
    <submittedName>
        <fullName evidence="2">XRE family transcriptional regulator</fullName>
    </submittedName>
</protein>
<name>A0A434A3R7_9FLAO</name>
<dbReference type="InterPro" id="IPR039418">
    <property type="entry name" value="LexA-like"/>
</dbReference>
<accession>A0A434A3R7</accession>
<dbReference type="InterPro" id="IPR001387">
    <property type="entry name" value="Cro/C1-type_HTH"/>
</dbReference>
<dbReference type="InterPro" id="IPR036286">
    <property type="entry name" value="LexA/Signal_pep-like_sf"/>
</dbReference>
<organism evidence="2 3">
    <name type="scientific">Flavobacterium cupreum</name>
    <dbReference type="NCBI Taxonomy" id="2133766"/>
    <lineage>
        <taxon>Bacteria</taxon>
        <taxon>Pseudomonadati</taxon>
        <taxon>Bacteroidota</taxon>
        <taxon>Flavobacteriia</taxon>
        <taxon>Flavobacteriales</taxon>
        <taxon>Flavobacteriaceae</taxon>
        <taxon>Flavobacterium</taxon>
    </lineage>
</organism>
<dbReference type="AlphaFoldDB" id="A0A434A3R7"/>
<dbReference type="CDD" id="cd06529">
    <property type="entry name" value="S24_LexA-like"/>
    <property type="match status" value="1"/>
</dbReference>
<dbReference type="RefSeq" id="WP_127339886.1">
    <property type="nucleotide sequence ID" value="NZ_QWDM01000013.1"/>
</dbReference>
<dbReference type="PROSITE" id="PS50943">
    <property type="entry name" value="HTH_CROC1"/>
    <property type="match status" value="1"/>
</dbReference>
<comment type="caution">
    <text evidence="2">The sequence shown here is derived from an EMBL/GenBank/DDBJ whole genome shotgun (WGS) entry which is preliminary data.</text>
</comment>
<keyword evidence="3" id="KW-1185">Reference proteome</keyword>
<dbReference type="CDD" id="cd00093">
    <property type="entry name" value="HTH_XRE"/>
    <property type="match status" value="1"/>
</dbReference>
<dbReference type="SMART" id="SM00530">
    <property type="entry name" value="HTH_XRE"/>
    <property type="match status" value="1"/>
</dbReference>
<dbReference type="Gene3D" id="1.10.260.40">
    <property type="entry name" value="lambda repressor-like DNA-binding domains"/>
    <property type="match status" value="1"/>
</dbReference>
<reference evidence="3" key="1">
    <citation type="journal article" date="2019" name="Syst. Appl. Microbiol.">
        <title>Flavobacterium circumlabens sp. nov. and Flavobacterium cupreum sp. nov., two psychrotrophic species isolated from Antarctic environmental samples.</title>
        <authorList>
            <person name="Kralova S."/>
            <person name="Busse H.-J."/>
            <person name="Svec P."/>
            <person name="Maslanova I."/>
            <person name="Stankova E."/>
            <person name="Bartak M."/>
            <person name="Sedlacek I."/>
        </authorList>
    </citation>
    <scope>NUCLEOTIDE SEQUENCE [LARGE SCALE GENOMIC DNA]</scope>
    <source>
        <strain evidence="3">CCM 8825</strain>
    </source>
</reference>
<dbReference type="EMBL" id="QWDM01000013">
    <property type="protein sequence ID" value="RUT68982.1"/>
    <property type="molecule type" value="Genomic_DNA"/>
</dbReference>
<dbReference type="GO" id="GO:0003677">
    <property type="term" value="F:DNA binding"/>
    <property type="evidence" value="ECO:0007669"/>
    <property type="project" value="InterPro"/>
</dbReference>
<evidence type="ECO:0000313" key="3">
    <source>
        <dbReference type="Proteomes" id="UP000288102"/>
    </source>
</evidence>
<sequence length="257" mass="29283">MLYISSNLRSLRSKRNLSQLAVSDAMKFGLDQYKKYEYGKNTPPAESLLVISRFYHISIDLLLTVDLEKVSIGDLVTLENNRIVLPITVDCNGNNLVEVVTQKAKAGYAAGGYTDFSFISELDHISLPWLDKNEKHRVFPLDGDSMPPHNDKSSIIGKYIDKLGDVVDGKTYIIITKNNEMVYKRLNRNGKNTFSLTSDNSFYNSYEINFSDIAEIWEYAGSLEREQFKPETNDINNLTMVIKKIERDMVEIKAKMA</sequence>
<dbReference type="InterPro" id="IPR015927">
    <property type="entry name" value="Peptidase_S24_S26A/B/C"/>
</dbReference>